<dbReference type="InterPro" id="IPR011033">
    <property type="entry name" value="PRC_barrel-like_sf"/>
</dbReference>
<gene>
    <name evidence="3" type="ORF">GGQ83_001556</name>
</gene>
<comment type="caution">
    <text evidence="3">The sequence shown here is derived from an EMBL/GenBank/DDBJ whole genome shotgun (WGS) entry which is preliminary data.</text>
</comment>
<dbReference type="GO" id="GO:0030077">
    <property type="term" value="C:plasma membrane light-harvesting complex"/>
    <property type="evidence" value="ECO:0007669"/>
    <property type="project" value="InterPro"/>
</dbReference>
<feature type="transmembrane region" description="Helical" evidence="1">
    <location>
        <begin position="6"/>
        <end position="31"/>
    </location>
</feature>
<dbReference type="InterPro" id="IPR037097">
    <property type="entry name" value="Photo_RC_H_N_sf"/>
</dbReference>
<dbReference type="NCBIfam" id="TIGR01150">
    <property type="entry name" value="puhA"/>
    <property type="match status" value="1"/>
</dbReference>
<dbReference type="Gene3D" id="3.90.50.10">
    <property type="entry name" value="Photosynthetic Reaction Center, subunit H, domain 2"/>
    <property type="match status" value="1"/>
</dbReference>
<dbReference type="SUPFAM" id="SSF81490">
    <property type="entry name" value="Photosystem II reaction centre subunit H, transmembrane region"/>
    <property type="match status" value="1"/>
</dbReference>
<evidence type="ECO:0000256" key="1">
    <source>
        <dbReference type="SAM" id="Phobius"/>
    </source>
</evidence>
<name>A0A840A9D4_9PROT</name>
<dbReference type="InterPro" id="IPR014747">
    <property type="entry name" value="Bac_photo_RC_H_C"/>
</dbReference>
<dbReference type="InterPro" id="IPR015810">
    <property type="entry name" value="Photo_RC_H_N"/>
</dbReference>
<dbReference type="Pfam" id="PF03967">
    <property type="entry name" value="PRCH"/>
    <property type="match status" value="1"/>
</dbReference>
<evidence type="ECO:0000313" key="4">
    <source>
        <dbReference type="Proteomes" id="UP000553193"/>
    </source>
</evidence>
<evidence type="ECO:0000259" key="2">
    <source>
        <dbReference type="Pfam" id="PF03967"/>
    </source>
</evidence>
<keyword evidence="1" id="KW-0472">Membrane</keyword>
<dbReference type="Gene3D" id="4.10.540.10">
    <property type="entry name" value="Photosynthetic reaction centre, H subunit, N-terminal domain"/>
    <property type="match status" value="1"/>
</dbReference>
<dbReference type="InterPro" id="IPR005652">
    <property type="entry name" value="Photo_RC_H"/>
</dbReference>
<dbReference type="RefSeq" id="WP_184383210.1">
    <property type="nucleotide sequence ID" value="NZ_JACIDJ010000002.1"/>
</dbReference>
<reference evidence="3 4" key="1">
    <citation type="submission" date="2020-08" db="EMBL/GenBank/DDBJ databases">
        <title>Genomic Encyclopedia of Type Strains, Phase IV (KMG-IV): sequencing the most valuable type-strain genomes for metagenomic binning, comparative biology and taxonomic classification.</title>
        <authorList>
            <person name="Goeker M."/>
        </authorList>
    </citation>
    <scope>NUCLEOTIDE SEQUENCE [LARGE SCALE GENOMIC DNA]</scope>
    <source>
        <strain evidence="3 4">DSM 19979</strain>
    </source>
</reference>
<proteinExistence type="predicted"/>
<dbReference type="Proteomes" id="UP000553193">
    <property type="component" value="Unassembled WGS sequence"/>
</dbReference>
<keyword evidence="1" id="KW-1133">Transmembrane helix</keyword>
<accession>A0A840A9D4</accession>
<feature type="domain" description="Photosynthetic reaction centre H subunit N-terminal" evidence="2">
    <location>
        <begin position="6"/>
        <end position="137"/>
    </location>
</feature>
<dbReference type="GO" id="GO:0019684">
    <property type="term" value="P:photosynthesis, light reaction"/>
    <property type="evidence" value="ECO:0007669"/>
    <property type="project" value="InterPro"/>
</dbReference>
<dbReference type="AlphaFoldDB" id="A0A840A9D4"/>
<keyword evidence="4" id="KW-1185">Reference proteome</keyword>
<keyword evidence="1" id="KW-0812">Transmembrane</keyword>
<protein>
    <submittedName>
        <fullName evidence="3">Photosynthetic reaction center H subunit</fullName>
    </submittedName>
</protein>
<evidence type="ECO:0000313" key="3">
    <source>
        <dbReference type="EMBL" id="MBB3898119.1"/>
    </source>
</evidence>
<dbReference type="SUPFAM" id="SSF50346">
    <property type="entry name" value="PRC-barrel domain"/>
    <property type="match status" value="1"/>
</dbReference>
<organism evidence="3 4">
    <name type="scientific">Roseococcus suduntuyensis</name>
    <dbReference type="NCBI Taxonomy" id="455361"/>
    <lineage>
        <taxon>Bacteria</taxon>
        <taxon>Pseudomonadati</taxon>
        <taxon>Pseudomonadota</taxon>
        <taxon>Alphaproteobacteria</taxon>
        <taxon>Acetobacterales</taxon>
        <taxon>Roseomonadaceae</taxon>
        <taxon>Roseococcus</taxon>
    </lineage>
</organism>
<sequence length="260" mass="28631">MQPGSYFAGFDLVTAALYGFWVFFLGLILYLNRESKREGYPLVTPGRPNDRPQGFPGVPTPKIFKLAHGGTVQAPRNDGDPQLPIAAVWADPTPGAPLIPTGNPMIDGVGPAAYALRADVPDLTFDESLPKIVPLRVATDVTIDPEDPDPRGMTVVDADWQPAGVCVDIWYDKSEAIFRFLEVEVATEMGFRRVMIPVPMMTINSARNVIRVRSLLAEHFKTAPTLRNPDTITLLEEDKVAAYCAGGQFYAKRERSEPFI</sequence>
<dbReference type="EMBL" id="JACIDJ010000002">
    <property type="protein sequence ID" value="MBB3898119.1"/>
    <property type="molecule type" value="Genomic_DNA"/>
</dbReference>